<keyword evidence="2" id="KW-1185">Reference proteome</keyword>
<evidence type="ECO:0000313" key="1">
    <source>
        <dbReference type="EMBL" id="KAG6625865.1"/>
    </source>
</evidence>
<gene>
    <name evidence="1" type="ORF">CIPAW_15G008100</name>
</gene>
<accession>A0A8T1N6C6</accession>
<reference evidence="1" key="1">
    <citation type="submission" date="2020-12" db="EMBL/GenBank/DDBJ databases">
        <title>WGS assembly of Carya illinoinensis cv. Pawnee.</title>
        <authorList>
            <person name="Platts A."/>
            <person name="Shu S."/>
            <person name="Wright S."/>
            <person name="Barry K."/>
            <person name="Edger P."/>
            <person name="Pires J.C."/>
            <person name="Schmutz J."/>
        </authorList>
    </citation>
    <scope>NUCLEOTIDE SEQUENCE</scope>
    <source>
        <tissue evidence="1">Leaf</tissue>
    </source>
</reference>
<sequence>MMIIKRIGEYLSHLSTRTTLQRKIWKSRRKSSGPYWTAWMVRTVINSHASRQTNKHYHQVQARETCRFAENIASIPYICAYIPFVMMTSLNDRPVFPAILHFVRVDFNASSDPST</sequence>
<proteinExistence type="predicted"/>
<organism evidence="1 2">
    <name type="scientific">Carya illinoinensis</name>
    <name type="common">Pecan</name>
    <dbReference type="NCBI Taxonomy" id="32201"/>
    <lineage>
        <taxon>Eukaryota</taxon>
        <taxon>Viridiplantae</taxon>
        <taxon>Streptophyta</taxon>
        <taxon>Embryophyta</taxon>
        <taxon>Tracheophyta</taxon>
        <taxon>Spermatophyta</taxon>
        <taxon>Magnoliopsida</taxon>
        <taxon>eudicotyledons</taxon>
        <taxon>Gunneridae</taxon>
        <taxon>Pentapetalae</taxon>
        <taxon>rosids</taxon>
        <taxon>fabids</taxon>
        <taxon>Fagales</taxon>
        <taxon>Juglandaceae</taxon>
        <taxon>Carya</taxon>
    </lineage>
</organism>
<dbReference type="EMBL" id="CM031823">
    <property type="protein sequence ID" value="KAG6625865.1"/>
    <property type="molecule type" value="Genomic_DNA"/>
</dbReference>
<dbReference type="AlphaFoldDB" id="A0A8T1N6C6"/>
<protein>
    <submittedName>
        <fullName evidence="1">Uncharacterized protein</fullName>
    </submittedName>
</protein>
<comment type="caution">
    <text evidence="1">The sequence shown here is derived from an EMBL/GenBank/DDBJ whole genome shotgun (WGS) entry which is preliminary data.</text>
</comment>
<evidence type="ECO:0000313" key="2">
    <source>
        <dbReference type="Proteomes" id="UP000811609"/>
    </source>
</evidence>
<dbReference type="Proteomes" id="UP000811609">
    <property type="component" value="Chromosome 15"/>
</dbReference>
<name>A0A8T1N6C6_CARIL</name>